<keyword evidence="3" id="KW-1185">Reference proteome</keyword>
<protein>
    <submittedName>
        <fullName evidence="2">Uncharacterized protein</fullName>
    </submittedName>
</protein>
<dbReference type="AlphaFoldDB" id="A0A380MPY5"/>
<evidence type="ECO:0000313" key="2">
    <source>
        <dbReference type="EMBL" id="SUO94382.1"/>
    </source>
</evidence>
<gene>
    <name evidence="2" type="ORF">NCTC13337_00712</name>
</gene>
<name>A0A380MPY5_9GAMM</name>
<dbReference type="Proteomes" id="UP000254601">
    <property type="component" value="Unassembled WGS sequence"/>
</dbReference>
<proteinExistence type="predicted"/>
<reference evidence="2 3" key="1">
    <citation type="submission" date="2018-06" db="EMBL/GenBank/DDBJ databases">
        <authorList>
            <consortium name="Pathogen Informatics"/>
            <person name="Doyle S."/>
        </authorList>
    </citation>
    <scope>NUCLEOTIDE SEQUENCE [LARGE SCALE GENOMIC DNA]</scope>
    <source>
        <strain evidence="2 3">NCTC13337</strain>
    </source>
</reference>
<dbReference type="EMBL" id="UHIC01000001">
    <property type="protein sequence ID" value="SUO94382.1"/>
    <property type="molecule type" value="Genomic_DNA"/>
</dbReference>
<dbReference type="RefSeq" id="WP_169818639.1">
    <property type="nucleotide sequence ID" value="NZ_LWHB01000099.1"/>
</dbReference>
<evidence type="ECO:0000256" key="1">
    <source>
        <dbReference type="SAM" id="SignalP"/>
    </source>
</evidence>
<feature type="chain" id="PRO_5017029034" evidence="1">
    <location>
        <begin position="21"/>
        <end position="57"/>
    </location>
</feature>
<accession>A0A380MPY5</accession>
<keyword evidence="1" id="KW-0732">Signal</keyword>
<organism evidence="2 3">
    <name type="scientific">Suttonella ornithocola</name>
    <dbReference type="NCBI Taxonomy" id="279832"/>
    <lineage>
        <taxon>Bacteria</taxon>
        <taxon>Pseudomonadati</taxon>
        <taxon>Pseudomonadota</taxon>
        <taxon>Gammaproteobacteria</taxon>
        <taxon>Cardiobacteriales</taxon>
        <taxon>Cardiobacteriaceae</taxon>
        <taxon>Suttonella</taxon>
    </lineage>
</organism>
<evidence type="ECO:0000313" key="3">
    <source>
        <dbReference type="Proteomes" id="UP000254601"/>
    </source>
</evidence>
<sequence>MKKLICLALFTIFSVSPSYAGLPIVWGDNEMVMKIGDFPKIEELKIKNEDYLQPGYC</sequence>
<feature type="signal peptide" evidence="1">
    <location>
        <begin position="1"/>
        <end position="20"/>
    </location>
</feature>